<organism evidence="2 3">
    <name type="scientific">Lithospermum erythrorhizon</name>
    <name type="common">Purple gromwell</name>
    <name type="synonym">Lithospermum officinale var. erythrorhizon</name>
    <dbReference type="NCBI Taxonomy" id="34254"/>
    <lineage>
        <taxon>Eukaryota</taxon>
        <taxon>Viridiplantae</taxon>
        <taxon>Streptophyta</taxon>
        <taxon>Embryophyta</taxon>
        <taxon>Tracheophyta</taxon>
        <taxon>Spermatophyta</taxon>
        <taxon>Magnoliopsida</taxon>
        <taxon>eudicotyledons</taxon>
        <taxon>Gunneridae</taxon>
        <taxon>Pentapetalae</taxon>
        <taxon>asterids</taxon>
        <taxon>lamiids</taxon>
        <taxon>Boraginales</taxon>
        <taxon>Boraginaceae</taxon>
        <taxon>Boraginoideae</taxon>
        <taxon>Lithospermeae</taxon>
        <taxon>Lithospermum</taxon>
    </lineage>
</organism>
<keyword evidence="3" id="KW-1185">Reference proteome</keyword>
<dbReference type="CDD" id="cd09272">
    <property type="entry name" value="RNase_HI_RT_Ty1"/>
    <property type="match status" value="1"/>
</dbReference>
<dbReference type="PANTHER" id="PTHR11439">
    <property type="entry name" value="GAG-POL-RELATED RETROTRANSPOSON"/>
    <property type="match status" value="1"/>
</dbReference>
<keyword evidence="2" id="KW-0812">Transmembrane</keyword>
<evidence type="ECO:0000313" key="2">
    <source>
        <dbReference type="EMBL" id="GAA0141522.1"/>
    </source>
</evidence>
<protein>
    <submittedName>
        <fullName evidence="2">Transmembrane signal receptor</fullName>
    </submittedName>
</protein>
<comment type="caution">
    <text evidence="2">The sequence shown here is derived from an EMBL/GenBank/DDBJ whole genome shotgun (WGS) entry which is preliminary data.</text>
</comment>
<keyword evidence="2" id="KW-0675">Receptor</keyword>
<evidence type="ECO:0000259" key="1">
    <source>
        <dbReference type="Pfam" id="PF07727"/>
    </source>
</evidence>
<dbReference type="SUPFAM" id="SSF56672">
    <property type="entry name" value="DNA/RNA polymerases"/>
    <property type="match status" value="1"/>
</dbReference>
<keyword evidence="2" id="KW-0472">Membrane</keyword>
<gene>
    <name evidence="2" type="ORF">LIER_02650</name>
</gene>
<proteinExistence type="predicted"/>
<accession>A0AAV3NUV8</accession>
<reference evidence="2 3" key="1">
    <citation type="submission" date="2024-01" db="EMBL/GenBank/DDBJ databases">
        <title>The complete chloroplast genome sequence of Lithospermum erythrorhizon: insights into the phylogenetic relationship among Boraginaceae species and the maternal lineages of purple gromwells.</title>
        <authorList>
            <person name="Okada T."/>
            <person name="Watanabe K."/>
        </authorList>
    </citation>
    <scope>NUCLEOTIDE SEQUENCE [LARGE SCALE GENOMIC DNA]</scope>
</reference>
<dbReference type="Pfam" id="PF07727">
    <property type="entry name" value="RVT_2"/>
    <property type="match status" value="1"/>
</dbReference>
<dbReference type="EMBL" id="BAABME010000292">
    <property type="protein sequence ID" value="GAA0141522.1"/>
    <property type="molecule type" value="Genomic_DNA"/>
</dbReference>
<feature type="domain" description="Reverse transcriptase Ty1/copia-type" evidence="1">
    <location>
        <begin position="23"/>
        <end position="115"/>
    </location>
</feature>
<dbReference type="PANTHER" id="PTHR11439:SF462">
    <property type="match status" value="1"/>
</dbReference>
<evidence type="ECO:0000313" key="3">
    <source>
        <dbReference type="Proteomes" id="UP001454036"/>
    </source>
</evidence>
<dbReference type="Proteomes" id="UP001454036">
    <property type="component" value="Unassembled WGS sequence"/>
</dbReference>
<dbReference type="AlphaFoldDB" id="A0AAV3NUV8"/>
<dbReference type="InterPro" id="IPR043502">
    <property type="entry name" value="DNA/RNA_pol_sf"/>
</dbReference>
<dbReference type="InterPro" id="IPR013103">
    <property type="entry name" value="RVT_2"/>
</dbReference>
<sequence length="314" mass="35376">MDVHNAFLHGDLNEEVHMKMPLGFYVGRPGPLELYVLVYVDDLIVAGNDSLPVSAFKAYSGRCFHMKDLGVLKYFLCIEVARNSEGIFLSQHKYTLDIVVEAGLLGCKPAAFPMEQYHTLAFAKGAEVSDPEQYRRLVGRLIYLAFTHPDLAYSVHILAQFMHHPRLEHGEAALRVVRYLKGRPEQGILLPSAGDVFLTSWCNSDWASCLLTRRSLTRWVVFLGGSPISWKSRKQHTISRSSAEAEYHSMDAVTSKLKWLKALLLDLGVQHSCPMTLFCDSQIQVANIFTKALGKEKFLYLLRKLSTTFLPTPA</sequence>
<name>A0AAV3NUV8_LITER</name>